<keyword evidence="3" id="KW-0732">Signal</keyword>
<evidence type="ECO:0000256" key="2">
    <source>
        <dbReference type="ARBA" id="ARBA00022525"/>
    </source>
</evidence>
<dbReference type="OMA" id="ANATHPD"/>
<feature type="domain" description="Single" evidence="4">
    <location>
        <begin position="40"/>
        <end position="106"/>
    </location>
</feature>
<comment type="subcellular location">
    <subcellularLocation>
        <location evidence="1">Secreted</location>
    </subcellularLocation>
</comment>
<gene>
    <name evidence="5" type="ORF">HERILL_LOCUS4453</name>
</gene>
<evidence type="ECO:0000259" key="4">
    <source>
        <dbReference type="SMART" id="SM01318"/>
    </source>
</evidence>
<dbReference type="FunCoup" id="A0A7R8UIU0">
    <property type="interactions" value="46"/>
</dbReference>
<sequence>MAFNKYYLVSVIVIVFCAVWCNAATYSEPAAVNPAHPGKCFDKITNRPMLPGKEYKPKGICAAMTCDIDAKQINIETCPDIEAPGCVQLPADPRLSFPKCCPQFVCKDENGNEVTLDMTD</sequence>
<evidence type="ECO:0000313" key="6">
    <source>
        <dbReference type="Proteomes" id="UP000594454"/>
    </source>
</evidence>
<dbReference type="GO" id="GO:0005576">
    <property type="term" value="C:extracellular region"/>
    <property type="evidence" value="ECO:0007669"/>
    <property type="project" value="UniProtKB-SubCell"/>
</dbReference>
<organism evidence="5 6">
    <name type="scientific">Hermetia illucens</name>
    <name type="common">Black soldier fly</name>
    <dbReference type="NCBI Taxonomy" id="343691"/>
    <lineage>
        <taxon>Eukaryota</taxon>
        <taxon>Metazoa</taxon>
        <taxon>Ecdysozoa</taxon>
        <taxon>Arthropoda</taxon>
        <taxon>Hexapoda</taxon>
        <taxon>Insecta</taxon>
        <taxon>Pterygota</taxon>
        <taxon>Neoptera</taxon>
        <taxon>Endopterygota</taxon>
        <taxon>Diptera</taxon>
        <taxon>Brachycera</taxon>
        <taxon>Stratiomyomorpha</taxon>
        <taxon>Stratiomyidae</taxon>
        <taxon>Hermetiinae</taxon>
        <taxon>Hermetia</taxon>
    </lineage>
</organism>
<protein>
    <recommendedName>
        <fullName evidence="4">Single domain-containing protein</fullName>
    </recommendedName>
</protein>
<proteinExistence type="predicted"/>
<dbReference type="OrthoDB" id="7877062at2759"/>
<dbReference type="Pfam" id="PF15430">
    <property type="entry name" value="SVWC"/>
    <property type="match status" value="1"/>
</dbReference>
<evidence type="ECO:0000313" key="5">
    <source>
        <dbReference type="EMBL" id="CAD7081339.1"/>
    </source>
</evidence>
<reference evidence="5 6" key="1">
    <citation type="submission" date="2020-11" db="EMBL/GenBank/DDBJ databases">
        <authorList>
            <person name="Wallbank WR R."/>
            <person name="Pardo Diaz C."/>
            <person name="Kozak K."/>
            <person name="Martin S."/>
            <person name="Jiggins C."/>
            <person name="Moest M."/>
            <person name="Warren A I."/>
            <person name="Generalovic N T."/>
            <person name="Byers J.R.P. K."/>
            <person name="Montejo-Kovacevich G."/>
            <person name="Yen C E."/>
        </authorList>
    </citation>
    <scope>NUCLEOTIDE SEQUENCE [LARGE SCALE GENOMIC DNA]</scope>
</reference>
<dbReference type="PANTHER" id="PTHR39957:SF1">
    <property type="entry name" value="AT09846P1-RELATED"/>
    <property type="match status" value="1"/>
</dbReference>
<evidence type="ECO:0000256" key="1">
    <source>
        <dbReference type="ARBA" id="ARBA00004613"/>
    </source>
</evidence>
<keyword evidence="2" id="KW-0964">Secreted</keyword>
<dbReference type="EMBL" id="LR899010">
    <property type="protein sequence ID" value="CAD7081339.1"/>
    <property type="molecule type" value="Genomic_DNA"/>
</dbReference>
<dbReference type="InterPro" id="IPR053308">
    <property type="entry name" value="Vago-like"/>
</dbReference>
<keyword evidence="6" id="KW-1185">Reference proteome</keyword>
<dbReference type="Proteomes" id="UP000594454">
    <property type="component" value="Chromosome 2"/>
</dbReference>
<accession>A0A7R8UIU0</accession>
<feature type="signal peptide" evidence="3">
    <location>
        <begin position="1"/>
        <end position="23"/>
    </location>
</feature>
<dbReference type="InParanoid" id="A0A7R8UIU0"/>
<dbReference type="PANTHER" id="PTHR39957">
    <property type="entry name" value="AT09846P1-RELATED"/>
    <property type="match status" value="1"/>
</dbReference>
<dbReference type="InterPro" id="IPR029277">
    <property type="entry name" value="SVWC_dom"/>
</dbReference>
<dbReference type="SMART" id="SM01318">
    <property type="entry name" value="SVWC"/>
    <property type="match status" value="1"/>
</dbReference>
<dbReference type="AlphaFoldDB" id="A0A7R8UIU0"/>
<name>A0A7R8UIU0_HERIL</name>
<feature type="chain" id="PRO_5030650004" description="Single domain-containing protein" evidence="3">
    <location>
        <begin position="24"/>
        <end position="120"/>
    </location>
</feature>
<evidence type="ECO:0000256" key="3">
    <source>
        <dbReference type="SAM" id="SignalP"/>
    </source>
</evidence>